<dbReference type="Pfam" id="PF00782">
    <property type="entry name" value="DSPc"/>
    <property type="match status" value="1"/>
</dbReference>
<dbReference type="InterPro" id="IPR020422">
    <property type="entry name" value="TYR_PHOSPHATASE_DUAL_dom"/>
</dbReference>
<accession>A0AAV6N010</accession>
<evidence type="ECO:0000313" key="6">
    <source>
        <dbReference type="Proteomes" id="UP000685013"/>
    </source>
</evidence>
<feature type="non-terminal residue" evidence="5">
    <location>
        <position position="1"/>
    </location>
</feature>
<feature type="compositionally biased region" description="Polar residues" evidence="2">
    <location>
        <begin position="685"/>
        <end position="698"/>
    </location>
</feature>
<dbReference type="SMART" id="SM00195">
    <property type="entry name" value="DSPc"/>
    <property type="match status" value="1"/>
</dbReference>
<gene>
    <name evidence="5" type="primary">TRZ2</name>
    <name evidence="5" type="ORF">SDJN03_17847</name>
</gene>
<dbReference type="CDD" id="cd18534">
    <property type="entry name" value="DSP_plant_IBR5-like"/>
    <property type="match status" value="1"/>
</dbReference>
<dbReference type="InterPro" id="IPR001279">
    <property type="entry name" value="Metallo-B-lactamas"/>
</dbReference>
<sequence>MQISMPISPLTAPQIFPFHQPILQSPKPQKIALQRHGNPVNSFRDSGLLSTIGVEEEYRRARSQVNRKGVDLEGYSIEGISVGGQETCIIIPEFKCAFDIGRCPSRAIQQNFVFITHAHLDHIGGLPMYVASRGLYSLSPPTVFVPPCIKEDVEKLLEIHRTMGQVELDVDLVALDVGDTYEMRNNLVCRAFETNHVIPSQGYVIYSVRKKLKKQYMHLKGKQIEKLKKSGVEITDTILSPEVAFTGDTRTDFMLDPRNADALRAKILITEATFLDEGVSIEHAREHGHTHIFEIIENAQWIRNKAILLTHFSSRYHIEDIRKAVSKLQSKVTAKVVPLTEGTREHRHHSQIQKLLLTQSNQRSFVVGIGSFWLNNSLFVYSDSDCVLIWGVSVSSPVFLSFVLFRFFGDLEGFLIWVRAESRFLAMRKRERENPCGVCGHYHKYEEGEVCGICGHRVPATSEKTSLQVSAFPSEILPEFLYLGSYDNASRSELLKTQGISRVLNTVPACQNLYKNSFTYHCLQYDKTLPFDDAVEFLDQCERDKARVLVHCMSGKNRSPAIVIAFLMKCKGWRLAQSYQWVKERRPSVDLTEPIYQQLQEYEQKVFGSAENALPTLPIFPPVGLPSFSFGFPKTCDPVPTTPFNTIGATSIFSAPNIDLPSHEFTFGAGQSQTSFSASPFGANPRNSTSSNIQMDSA</sequence>
<keyword evidence="1" id="KW-0378">Hydrolase</keyword>
<feature type="domain" description="Tyrosine specific protein phosphatases" evidence="4">
    <location>
        <begin position="529"/>
        <end position="597"/>
    </location>
</feature>
<dbReference type="InterPro" id="IPR000387">
    <property type="entry name" value="Tyr_Pase_dom"/>
</dbReference>
<evidence type="ECO:0000256" key="2">
    <source>
        <dbReference type="SAM" id="MobiDB-lite"/>
    </source>
</evidence>
<protein>
    <submittedName>
        <fullName evidence="5">TRNase Z TRZ2, chloroplastic</fullName>
    </submittedName>
</protein>
<feature type="region of interest" description="Disordered" evidence="2">
    <location>
        <begin position="676"/>
        <end position="698"/>
    </location>
</feature>
<dbReference type="PANTHER" id="PTHR46504">
    <property type="entry name" value="TRNASE Z TRZ1"/>
    <property type="match status" value="1"/>
</dbReference>
<dbReference type="AlphaFoldDB" id="A0AAV6N010"/>
<evidence type="ECO:0000259" key="3">
    <source>
        <dbReference type="PROSITE" id="PS50054"/>
    </source>
</evidence>
<dbReference type="GO" id="GO:0004721">
    <property type="term" value="F:phosphoprotein phosphatase activity"/>
    <property type="evidence" value="ECO:0007669"/>
    <property type="project" value="UniProtKB-KW"/>
</dbReference>
<dbReference type="EMBL" id="JAGKQH010000011">
    <property type="protein sequence ID" value="KAG6589282.1"/>
    <property type="molecule type" value="Genomic_DNA"/>
</dbReference>
<organism evidence="5 6">
    <name type="scientific">Cucurbita argyrosperma subsp. sororia</name>
    <dbReference type="NCBI Taxonomy" id="37648"/>
    <lineage>
        <taxon>Eukaryota</taxon>
        <taxon>Viridiplantae</taxon>
        <taxon>Streptophyta</taxon>
        <taxon>Embryophyta</taxon>
        <taxon>Tracheophyta</taxon>
        <taxon>Spermatophyta</taxon>
        <taxon>Magnoliopsida</taxon>
        <taxon>eudicotyledons</taxon>
        <taxon>Gunneridae</taxon>
        <taxon>Pentapetalae</taxon>
        <taxon>rosids</taxon>
        <taxon>fabids</taxon>
        <taxon>Cucurbitales</taxon>
        <taxon>Cucurbitaceae</taxon>
        <taxon>Cucurbiteae</taxon>
        <taxon>Cucurbita</taxon>
    </lineage>
</organism>
<evidence type="ECO:0000256" key="1">
    <source>
        <dbReference type="ARBA" id="ARBA00022912"/>
    </source>
</evidence>
<evidence type="ECO:0000313" key="5">
    <source>
        <dbReference type="EMBL" id="KAG6589282.1"/>
    </source>
</evidence>
<dbReference type="InterPro" id="IPR016130">
    <property type="entry name" value="Tyr_Pase_AS"/>
</dbReference>
<dbReference type="PROSITE" id="PS50056">
    <property type="entry name" value="TYR_PHOSPHATASE_2"/>
    <property type="match status" value="1"/>
</dbReference>
<dbReference type="InterPro" id="IPR000340">
    <property type="entry name" value="Dual-sp_phosphatase_cat-dom"/>
</dbReference>
<proteinExistence type="predicted"/>
<keyword evidence="6" id="KW-1185">Reference proteome</keyword>
<dbReference type="Pfam" id="PF12706">
    <property type="entry name" value="Lactamase_B_2"/>
    <property type="match status" value="1"/>
</dbReference>
<dbReference type="PROSITE" id="PS00383">
    <property type="entry name" value="TYR_PHOSPHATASE_1"/>
    <property type="match status" value="1"/>
</dbReference>
<feature type="domain" description="Tyrosine-protein phosphatase" evidence="3">
    <location>
        <begin position="472"/>
        <end position="608"/>
    </location>
</feature>
<dbReference type="PANTHER" id="PTHR46504:SF1">
    <property type="entry name" value="TRNASE Z TRZ2, CHLOROPLASTIC"/>
    <property type="match status" value="1"/>
</dbReference>
<dbReference type="PROSITE" id="PS50054">
    <property type="entry name" value="TYR_PHOSPHATASE_DUAL"/>
    <property type="match status" value="1"/>
</dbReference>
<reference evidence="5 6" key="1">
    <citation type="journal article" date="2021" name="Hortic Res">
        <title>The domestication of Cucurbita argyrosperma as revealed by the genome of its wild relative.</title>
        <authorList>
            <person name="Barrera-Redondo J."/>
            <person name="Sanchez-de la Vega G."/>
            <person name="Aguirre-Liguori J.A."/>
            <person name="Castellanos-Morales G."/>
            <person name="Gutierrez-Guerrero Y.T."/>
            <person name="Aguirre-Dugua X."/>
            <person name="Aguirre-Planter E."/>
            <person name="Tenaillon M.I."/>
            <person name="Lira-Saade R."/>
            <person name="Eguiarte L.E."/>
        </authorList>
    </citation>
    <scope>NUCLEOTIDE SEQUENCE [LARGE SCALE GENOMIC DNA]</scope>
    <source>
        <strain evidence="5">JBR-2021</strain>
    </source>
</reference>
<dbReference type="Proteomes" id="UP000685013">
    <property type="component" value="Chromosome 11"/>
</dbReference>
<dbReference type="FunFam" id="3.90.190.10:FF:000079">
    <property type="entry name" value="Protein-tyrosine-phosphatase IBR5"/>
    <property type="match status" value="1"/>
</dbReference>
<keyword evidence="1" id="KW-0904">Protein phosphatase</keyword>
<comment type="caution">
    <text evidence="5">The sequence shown here is derived from an EMBL/GenBank/DDBJ whole genome shotgun (WGS) entry which is preliminary data.</text>
</comment>
<name>A0AAV6N010_9ROSI</name>
<evidence type="ECO:0000259" key="4">
    <source>
        <dbReference type="PROSITE" id="PS50056"/>
    </source>
</evidence>